<feature type="transmembrane region" description="Helical" evidence="1">
    <location>
        <begin position="135"/>
        <end position="156"/>
    </location>
</feature>
<sequence length="170" mass="18314">MNTYNTRRITYISIFIAMATVLNIIERAIVIPGASPGIKLGLANIMALLSIMMLGSKDAIIIVAVRCFLGALVGGNPVSFLFSITGGVLSILVMVIMWKYLNKYVSIVSISMVGAVFHNIGQLFVASVVVHDFSVYIILPILMISAIITGYIVGVVTKQLYKSLGSINTK</sequence>
<keyword evidence="1" id="KW-0812">Transmembrane</keyword>
<evidence type="ECO:0000313" key="2">
    <source>
        <dbReference type="EMBL" id="MDF9406872.1"/>
    </source>
</evidence>
<name>A0A9X4H3D9_9FIRM</name>
<proteinExistence type="predicted"/>
<organism evidence="2 3">
    <name type="scientific">Pelotomaculum isophthalicicum JI</name>
    <dbReference type="NCBI Taxonomy" id="947010"/>
    <lineage>
        <taxon>Bacteria</taxon>
        <taxon>Bacillati</taxon>
        <taxon>Bacillota</taxon>
        <taxon>Clostridia</taxon>
        <taxon>Eubacteriales</taxon>
        <taxon>Desulfotomaculaceae</taxon>
        <taxon>Pelotomaculum</taxon>
    </lineage>
</organism>
<gene>
    <name evidence="2" type="ORF">L7E55_00610</name>
</gene>
<accession>A0A9X4H3D9</accession>
<comment type="caution">
    <text evidence="2">The sequence shown here is derived from an EMBL/GenBank/DDBJ whole genome shotgun (WGS) entry which is preliminary data.</text>
</comment>
<evidence type="ECO:0000313" key="3">
    <source>
        <dbReference type="Proteomes" id="UP001154312"/>
    </source>
</evidence>
<reference evidence="2" key="1">
    <citation type="submission" date="2022-02" db="EMBL/GenBank/DDBJ databases">
        <authorList>
            <person name="Leng L."/>
        </authorList>
    </citation>
    <scope>NUCLEOTIDE SEQUENCE</scope>
    <source>
        <strain evidence="2">JI</strain>
    </source>
</reference>
<dbReference type="InterPro" id="IPR010898">
    <property type="entry name" value="Hpre_diP_synth_I"/>
</dbReference>
<dbReference type="Pfam" id="PF07456">
    <property type="entry name" value="Hpre_diP_synt_I"/>
    <property type="match status" value="1"/>
</dbReference>
<dbReference type="Proteomes" id="UP001154312">
    <property type="component" value="Unassembled WGS sequence"/>
</dbReference>
<dbReference type="AlphaFoldDB" id="A0A9X4H3D9"/>
<feature type="transmembrane region" description="Helical" evidence="1">
    <location>
        <begin position="78"/>
        <end position="98"/>
    </location>
</feature>
<keyword evidence="1" id="KW-1133">Transmembrane helix</keyword>
<protein>
    <submittedName>
        <fullName evidence="2">Gx transporter family protein</fullName>
    </submittedName>
</protein>
<keyword evidence="1" id="KW-0472">Membrane</keyword>
<dbReference type="EMBL" id="JAKOAV010000001">
    <property type="protein sequence ID" value="MDF9406872.1"/>
    <property type="molecule type" value="Genomic_DNA"/>
</dbReference>
<feature type="transmembrane region" description="Helical" evidence="1">
    <location>
        <begin position="12"/>
        <end position="30"/>
    </location>
</feature>
<dbReference type="InterPro" id="IPR014535">
    <property type="entry name" value="Hpre_diP_synt_I"/>
</dbReference>
<dbReference type="Gene3D" id="1.10.1760.20">
    <property type="match status" value="1"/>
</dbReference>
<feature type="transmembrane region" description="Helical" evidence="1">
    <location>
        <begin position="42"/>
        <end position="72"/>
    </location>
</feature>
<dbReference type="RefSeq" id="WP_277442016.1">
    <property type="nucleotide sequence ID" value="NZ_JAKOAV010000001.1"/>
</dbReference>
<feature type="transmembrane region" description="Helical" evidence="1">
    <location>
        <begin position="105"/>
        <end position="129"/>
    </location>
</feature>
<dbReference type="PIRSF" id="PIRSF027391">
    <property type="entry name" value="Hpre_diP_synt_I"/>
    <property type="match status" value="1"/>
</dbReference>
<keyword evidence="3" id="KW-1185">Reference proteome</keyword>
<evidence type="ECO:0000256" key="1">
    <source>
        <dbReference type="SAM" id="Phobius"/>
    </source>
</evidence>